<dbReference type="RefSeq" id="WP_386251845.1">
    <property type="nucleotide sequence ID" value="NZ_JBHTRV010000012.1"/>
</dbReference>
<sequence>MHADVHLQLHRLHATELHREATATATTTAATRGTHAPAPALRVQIGWKLVEFGLRLATNRPAADHFTTAA</sequence>
<dbReference type="Proteomes" id="UP001600424">
    <property type="component" value="Unassembled WGS sequence"/>
</dbReference>
<evidence type="ECO:0000313" key="1">
    <source>
        <dbReference type="EMBL" id="MFE5981526.1"/>
    </source>
</evidence>
<protein>
    <submittedName>
        <fullName evidence="1">Uncharacterized protein</fullName>
    </submittedName>
</protein>
<evidence type="ECO:0000313" key="2">
    <source>
        <dbReference type="Proteomes" id="UP001600424"/>
    </source>
</evidence>
<dbReference type="EMBL" id="JBHTRV010000012">
    <property type="protein sequence ID" value="MFE5981526.1"/>
    <property type="molecule type" value="Genomic_DNA"/>
</dbReference>
<keyword evidence="2" id="KW-1185">Reference proteome</keyword>
<gene>
    <name evidence="1" type="ORF">ACFQ63_17690</name>
</gene>
<proteinExistence type="predicted"/>
<accession>A0ABW6IV82</accession>
<organism evidence="1 2">
    <name type="scientific">Streptomyces wedmorensis</name>
    <dbReference type="NCBI Taxonomy" id="43759"/>
    <lineage>
        <taxon>Bacteria</taxon>
        <taxon>Bacillati</taxon>
        <taxon>Actinomycetota</taxon>
        <taxon>Actinomycetes</taxon>
        <taxon>Kitasatosporales</taxon>
        <taxon>Streptomycetaceae</taxon>
        <taxon>Streptomyces</taxon>
    </lineage>
</organism>
<comment type="caution">
    <text evidence="1">The sequence shown here is derived from an EMBL/GenBank/DDBJ whole genome shotgun (WGS) entry which is preliminary data.</text>
</comment>
<name>A0ABW6IV82_STRWE</name>
<reference evidence="1 2" key="1">
    <citation type="submission" date="2024-09" db="EMBL/GenBank/DDBJ databases">
        <title>The Natural Products Discovery Center: Release of the First 8490 Sequenced Strains for Exploring Actinobacteria Biosynthetic Diversity.</title>
        <authorList>
            <person name="Kalkreuter E."/>
            <person name="Kautsar S.A."/>
            <person name="Yang D."/>
            <person name="Bader C.D."/>
            <person name="Teijaro C.N."/>
            <person name="Fluegel L."/>
            <person name="Davis C.M."/>
            <person name="Simpson J.R."/>
            <person name="Lauterbach L."/>
            <person name="Steele A.D."/>
            <person name="Gui C."/>
            <person name="Meng S."/>
            <person name="Li G."/>
            <person name="Viehrig K."/>
            <person name="Ye F."/>
            <person name="Su P."/>
            <person name="Kiefer A.F."/>
            <person name="Nichols A."/>
            <person name="Cepeda A.J."/>
            <person name="Yan W."/>
            <person name="Fan B."/>
            <person name="Jiang Y."/>
            <person name="Adhikari A."/>
            <person name="Zheng C.-J."/>
            <person name="Schuster L."/>
            <person name="Cowan T.M."/>
            <person name="Smanski M.J."/>
            <person name="Chevrette M.G."/>
            <person name="De Carvalho L.P.S."/>
            <person name="Shen B."/>
        </authorList>
    </citation>
    <scope>NUCLEOTIDE SEQUENCE [LARGE SCALE GENOMIC DNA]</scope>
    <source>
        <strain evidence="1 2">NPDC056472</strain>
    </source>
</reference>